<dbReference type="PANTHER" id="PTHR12461">
    <property type="entry name" value="HYPOXIA-INDUCIBLE FACTOR 1 ALPHA INHIBITOR-RELATED"/>
    <property type="match status" value="1"/>
</dbReference>
<dbReference type="Pfam" id="PF13621">
    <property type="entry name" value="Cupin_8"/>
    <property type="match status" value="1"/>
</dbReference>
<dbReference type="GeneID" id="36570006"/>
<dbReference type="Gene3D" id="2.60.120.10">
    <property type="entry name" value="Jelly Rolls"/>
    <property type="match status" value="1"/>
</dbReference>
<dbReference type="InParanoid" id="A0A2T3AWB3"/>
<gene>
    <name evidence="2" type="ORF">M430DRAFT_124745</name>
</gene>
<evidence type="ECO:0000313" key="2">
    <source>
        <dbReference type="EMBL" id="PSS12962.1"/>
    </source>
</evidence>
<dbReference type="PANTHER" id="PTHR12461:SF99">
    <property type="entry name" value="BIFUNCTIONAL PEPTIDASE AND (3S)-LYSYL HYDROXYLASE JMJD7"/>
    <property type="match status" value="1"/>
</dbReference>
<dbReference type="Proteomes" id="UP000241818">
    <property type="component" value="Unassembled WGS sequence"/>
</dbReference>
<feature type="domain" description="JmjC" evidence="1">
    <location>
        <begin position="133"/>
        <end position="317"/>
    </location>
</feature>
<name>A0A2T3AWB3_AMORE</name>
<dbReference type="PROSITE" id="PS51184">
    <property type="entry name" value="JMJC"/>
    <property type="match status" value="1"/>
</dbReference>
<evidence type="ECO:0000313" key="3">
    <source>
        <dbReference type="Proteomes" id="UP000241818"/>
    </source>
</evidence>
<reference evidence="2 3" key="1">
    <citation type="journal article" date="2018" name="New Phytol.">
        <title>Comparative genomics and transcriptomics depict ericoid mycorrhizal fungi as versatile saprotrophs and plant mutualists.</title>
        <authorList>
            <person name="Martino E."/>
            <person name="Morin E."/>
            <person name="Grelet G.A."/>
            <person name="Kuo A."/>
            <person name="Kohler A."/>
            <person name="Daghino S."/>
            <person name="Barry K.W."/>
            <person name="Cichocki N."/>
            <person name="Clum A."/>
            <person name="Dockter R.B."/>
            <person name="Hainaut M."/>
            <person name="Kuo R.C."/>
            <person name="LaButti K."/>
            <person name="Lindahl B.D."/>
            <person name="Lindquist E.A."/>
            <person name="Lipzen A."/>
            <person name="Khouja H.R."/>
            <person name="Magnuson J."/>
            <person name="Murat C."/>
            <person name="Ohm R.A."/>
            <person name="Singer S.W."/>
            <person name="Spatafora J.W."/>
            <person name="Wang M."/>
            <person name="Veneault-Fourrey C."/>
            <person name="Henrissat B."/>
            <person name="Grigoriev I.V."/>
            <person name="Martin F.M."/>
            <person name="Perotto S."/>
        </authorList>
    </citation>
    <scope>NUCLEOTIDE SEQUENCE [LARGE SCALE GENOMIC DNA]</scope>
    <source>
        <strain evidence="2 3">ATCC 22711</strain>
    </source>
</reference>
<keyword evidence="3" id="KW-1185">Reference proteome</keyword>
<sequence>MDEAQTLLDPLAELVTTYHELNGSIIPELSECPSALEFMRHVARNRPFVVRGGAAGWKATKTWNVAALKDLLTGQSVNVAVTPEGNADSPTRNEEGELMFVKPWEEQQSFEEFVDFVSKQELSKVPVESVTEVRYAQTQNDNLRNEYATLFSHVERDIPWARIALQQAPEAINLWIGNSLSTTALHKDNYENIYVQIIGQKHFVLLPPLAYACVNERQLSPASYRRSEGGGLKMVKEDGEKVPFATWDPDQEGNETSYSKLAKPMRVTLNPGDMLYLPALWYHKVSQSCSEEGICCAVNYWFDMEFGGSFYPLCNFARSSALAALKT</sequence>
<dbReference type="SUPFAM" id="SSF51197">
    <property type="entry name" value="Clavaminate synthase-like"/>
    <property type="match status" value="1"/>
</dbReference>
<dbReference type="AlphaFoldDB" id="A0A2T3AWB3"/>
<dbReference type="EMBL" id="KZ679014">
    <property type="protein sequence ID" value="PSS12962.1"/>
    <property type="molecule type" value="Genomic_DNA"/>
</dbReference>
<dbReference type="OrthoDB" id="415358at2759"/>
<protein>
    <recommendedName>
        <fullName evidence="1">JmjC domain-containing protein</fullName>
    </recommendedName>
</protein>
<dbReference type="SMART" id="SM00558">
    <property type="entry name" value="JmjC"/>
    <property type="match status" value="1"/>
</dbReference>
<proteinExistence type="predicted"/>
<dbReference type="InterPro" id="IPR041667">
    <property type="entry name" value="Cupin_8"/>
</dbReference>
<dbReference type="STRING" id="857342.A0A2T3AWB3"/>
<dbReference type="RefSeq" id="XP_024718953.1">
    <property type="nucleotide sequence ID" value="XM_024861925.1"/>
</dbReference>
<organism evidence="2 3">
    <name type="scientific">Amorphotheca resinae ATCC 22711</name>
    <dbReference type="NCBI Taxonomy" id="857342"/>
    <lineage>
        <taxon>Eukaryota</taxon>
        <taxon>Fungi</taxon>
        <taxon>Dikarya</taxon>
        <taxon>Ascomycota</taxon>
        <taxon>Pezizomycotina</taxon>
        <taxon>Leotiomycetes</taxon>
        <taxon>Helotiales</taxon>
        <taxon>Amorphothecaceae</taxon>
        <taxon>Amorphotheca</taxon>
    </lineage>
</organism>
<dbReference type="InterPro" id="IPR014710">
    <property type="entry name" value="RmlC-like_jellyroll"/>
</dbReference>
<evidence type="ECO:0000259" key="1">
    <source>
        <dbReference type="PROSITE" id="PS51184"/>
    </source>
</evidence>
<accession>A0A2T3AWB3</accession>
<dbReference type="InterPro" id="IPR003347">
    <property type="entry name" value="JmjC_dom"/>
</dbReference>